<organism evidence="2 3">
    <name type="scientific">Lapidilactobacillus concavus DSM 17758</name>
    <dbReference type="NCBI Taxonomy" id="1423735"/>
    <lineage>
        <taxon>Bacteria</taxon>
        <taxon>Bacillati</taxon>
        <taxon>Bacillota</taxon>
        <taxon>Bacilli</taxon>
        <taxon>Lactobacillales</taxon>
        <taxon>Lactobacillaceae</taxon>
        <taxon>Lapidilactobacillus</taxon>
    </lineage>
</organism>
<accession>A0A0R1VT37</accession>
<dbReference type="PATRIC" id="fig|1423735.3.peg.275"/>
<protein>
    <recommendedName>
        <fullName evidence="4">Small integral membrane protein</fullName>
    </recommendedName>
</protein>
<evidence type="ECO:0000256" key="1">
    <source>
        <dbReference type="SAM" id="Phobius"/>
    </source>
</evidence>
<dbReference type="Proteomes" id="UP000051315">
    <property type="component" value="Unassembled WGS sequence"/>
</dbReference>
<comment type="caution">
    <text evidence="2">The sequence shown here is derived from an EMBL/GenBank/DDBJ whole genome shotgun (WGS) entry which is preliminary data.</text>
</comment>
<name>A0A0R1VT37_9LACO</name>
<keyword evidence="1" id="KW-0812">Transmembrane</keyword>
<keyword evidence="3" id="KW-1185">Reference proteome</keyword>
<sequence>MKMMKQSLTLGVFAGIVAVSWVAFGFWKMLFIILVILAGCSIGYLLELNQVKFDDLAINLLSKLVNKQEGNKHDNR</sequence>
<feature type="transmembrane region" description="Helical" evidence="1">
    <location>
        <begin position="30"/>
        <end position="46"/>
    </location>
</feature>
<evidence type="ECO:0000313" key="2">
    <source>
        <dbReference type="EMBL" id="KRM08890.1"/>
    </source>
</evidence>
<proteinExistence type="predicted"/>
<reference evidence="2 3" key="1">
    <citation type="journal article" date="2015" name="Genome Announc.">
        <title>Expanding the biotechnology potential of lactobacilli through comparative genomics of 213 strains and associated genera.</title>
        <authorList>
            <person name="Sun Z."/>
            <person name="Harris H.M."/>
            <person name="McCann A."/>
            <person name="Guo C."/>
            <person name="Argimon S."/>
            <person name="Zhang W."/>
            <person name="Yang X."/>
            <person name="Jeffery I.B."/>
            <person name="Cooney J.C."/>
            <person name="Kagawa T.F."/>
            <person name="Liu W."/>
            <person name="Song Y."/>
            <person name="Salvetti E."/>
            <person name="Wrobel A."/>
            <person name="Rasinkangas P."/>
            <person name="Parkhill J."/>
            <person name="Rea M.C."/>
            <person name="O'Sullivan O."/>
            <person name="Ritari J."/>
            <person name="Douillard F.P."/>
            <person name="Paul Ross R."/>
            <person name="Yang R."/>
            <person name="Briner A.E."/>
            <person name="Felis G.E."/>
            <person name="de Vos W.M."/>
            <person name="Barrangou R."/>
            <person name="Klaenhammer T.R."/>
            <person name="Caufield P.W."/>
            <person name="Cui Y."/>
            <person name="Zhang H."/>
            <person name="O'Toole P.W."/>
        </authorList>
    </citation>
    <scope>NUCLEOTIDE SEQUENCE [LARGE SCALE GENOMIC DNA]</scope>
    <source>
        <strain evidence="2 3">DSM 17758</strain>
    </source>
</reference>
<dbReference type="EMBL" id="AZFX01000072">
    <property type="protein sequence ID" value="KRM08890.1"/>
    <property type="molecule type" value="Genomic_DNA"/>
</dbReference>
<evidence type="ECO:0008006" key="4">
    <source>
        <dbReference type="Google" id="ProtNLM"/>
    </source>
</evidence>
<gene>
    <name evidence="2" type="ORF">FC15_GL000269</name>
</gene>
<dbReference type="InterPro" id="IPR018730">
    <property type="entry name" value="DUF2273"/>
</dbReference>
<dbReference type="Pfam" id="PF10031">
    <property type="entry name" value="DUF2273"/>
    <property type="match status" value="1"/>
</dbReference>
<dbReference type="AlphaFoldDB" id="A0A0R1VT37"/>
<dbReference type="STRING" id="1423735.FC15_GL000269"/>
<keyword evidence="1" id="KW-1133">Transmembrane helix</keyword>
<feature type="transmembrane region" description="Helical" evidence="1">
    <location>
        <begin position="7"/>
        <end position="24"/>
    </location>
</feature>
<evidence type="ECO:0000313" key="3">
    <source>
        <dbReference type="Proteomes" id="UP000051315"/>
    </source>
</evidence>
<keyword evidence="1" id="KW-0472">Membrane</keyword>